<name>A0A4Y8Q7D1_9BACL</name>
<protein>
    <recommendedName>
        <fullName evidence="3">SAF domain-containing protein</fullName>
    </recommendedName>
</protein>
<dbReference type="InterPro" id="IPR013974">
    <property type="entry name" value="SAF"/>
</dbReference>
<reference evidence="4 5" key="1">
    <citation type="submission" date="2017-03" db="EMBL/GenBank/DDBJ databases">
        <title>Isolation of Levoglucosan Utilizing Bacteria.</title>
        <authorList>
            <person name="Arya A.S."/>
        </authorList>
    </citation>
    <scope>NUCLEOTIDE SEQUENCE [LARGE SCALE GENOMIC DNA]</scope>
    <source>
        <strain evidence="4 5">MEC069</strain>
    </source>
</reference>
<dbReference type="CDD" id="cd11614">
    <property type="entry name" value="SAF_CpaB_FlgA_like"/>
    <property type="match status" value="1"/>
</dbReference>
<feature type="compositionally biased region" description="Basic and acidic residues" evidence="1">
    <location>
        <begin position="295"/>
        <end position="304"/>
    </location>
</feature>
<evidence type="ECO:0000256" key="2">
    <source>
        <dbReference type="SAM" id="Phobius"/>
    </source>
</evidence>
<dbReference type="EMBL" id="MYFO01000005">
    <property type="protein sequence ID" value="TFE90164.1"/>
    <property type="molecule type" value="Genomic_DNA"/>
</dbReference>
<evidence type="ECO:0000259" key="3">
    <source>
        <dbReference type="Pfam" id="PF08666"/>
    </source>
</evidence>
<keyword evidence="2" id="KW-1133">Transmembrane helix</keyword>
<sequence length="363" mass="39567">MNMEWNWKTIGVLVAIVLLFIGTNVGQYFLLWGPKQKEMKAAYDQQVKTLQATIDRIGPLVGIWTVKDGVTNMQAGKQVEESDLTIREIPESMITKSFILDPSSIVGKYYRIALGPGTPLSEDLVMEDPVDDTTREYDVVANTLPIGLHVGDYIDYRIVYPYGEDYIVFSHKRIEAINGETFKLKLNEKEIHYYQAALVDYFLQKQNGSIIYAAKYLEPGLQKPATQYYAIPKNIAAIITADPNIVQKVNAQLNDPTRTMIDSGVAALKDDEAGKLAGGRGEVIGKINGGVSEHTGAEEKRKQEAQAQAATQPPAASSPEQTTPVTPQSSQQTGTGATSAGSTTNNSGVAPEMPLNIGKGVVE</sequence>
<evidence type="ECO:0000313" key="5">
    <source>
        <dbReference type="Proteomes" id="UP000298246"/>
    </source>
</evidence>
<dbReference type="OrthoDB" id="2840666at2"/>
<proteinExistence type="predicted"/>
<keyword evidence="2" id="KW-0812">Transmembrane</keyword>
<dbReference type="RefSeq" id="WP_134750651.1">
    <property type="nucleotide sequence ID" value="NZ_MYFO02000001.1"/>
</dbReference>
<accession>A0A4Y8Q7D1</accession>
<feature type="domain" description="SAF" evidence="3">
    <location>
        <begin position="71"/>
        <end position="125"/>
    </location>
</feature>
<organism evidence="4 5">
    <name type="scientific">Paenibacillus athensensis</name>
    <dbReference type="NCBI Taxonomy" id="1967502"/>
    <lineage>
        <taxon>Bacteria</taxon>
        <taxon>Bacillati</taxon>
        <taxon>Bacillota</taxon>
        <taxon>Bacilli</taxon>
        <taxon>Bacillales</taxon>
        <taxon>Paenibacillaceae</taxon>
        <taxon>Paenibacillus</taxon>
    </lineage>
</organism>
<dbReference type="Pfam" id="PF08666">
    <property type="entry name" value="SAF"/>
    <property type="match status" value="1"/>
</dbReference>
<evidence type="ECO:0000256" key="1">
    <source>
        <dbReference type="SAM" id="MobiDB-lite"/>
    </source>
</evidence>
<comment type="caution">
    <text evidence="4">The sequence shown here is derived from an EMBL/GenBank/DDBJ whole genome shotgun (WGS) entry which is preliminary data.</text>
</comment>
<keyword evidence="5" id="KW-1185">Reference proteome</keyword>
<keyword evidence="2" id="KW-0472">Membrane</keyword>
<feature type="region of interest" description="Disordered" evidence="1">
    <location>
        <begin position="280"/>
        <end position="363"/>
    </location>
</feature>
<feature type="compositionally biased region" description="Low complexity" evidence="1">
    <location>
        <begin position="305"/>
        <end position="349"/>
    </location>
</feature>
<dbReference type="AlphaFoldDB" id="A0A4Y8Q7D1"/>
<gene>
    <name evidence="4" type="ORF">B5M42_05710</name>
</gene>
<feature type="transmembrane region" description="Helical" evidence="2">
    <location>
        <begin position="12"/>
        <end position="31"/>
    </location>
</feature>
<evidence type="ECO:0000313" key="4">
    <source>
        <dbReference type="EMBL" id="TFE90164.1"/>
    </source>
</evidence>
<dbReference type="Proteomes" id="UP000298246">
    <property type="component" value="Unassembled WGS sequence"/>
</dbReference>